<proteinExistence type="predicted"/>
<reference evidence="2" key="1">
    <citation type="submission" date="2016-10" db="EMBL/GenBank/DDBJ databases">
        <authorList>
            <person name="Varghese N."/>
            <person name="Submissions S."/>
        </authorList>
    </citation>
    <scope>NUCLEOTIDE SEQUENCE [LARGE SCALE GENOMIC DNA]</scope>
    <source>
        <strain evidence="2">Gh-48</strain>
    </source>
</reference>
<protein>
    <recommendedName>
        <fullName evidence="3">Transposase</fullName>
    </recommendedName>
</protein>
<dbReference type="Proteomes" id="UP000198942">
    <property type="component" value="Unassembled WGS sequence"/>
</dbReference>
<keyword evidence="2" id="KW-1185">Reference proteome</keyword>
<evidence type="ECO:0000313" key="1">
    <source>
        <dbReference type="EMBL" id="SEM56546.1"/>
    </source>
</evidence>
<feature type="non-terminal residue" evidence="1">
    <location>
        <position position="41"/>
    </location>
</feature>
<name>A0A1H7ZDY2_9SPHI</name>
<dbReference type="EMBL" id="FOCL01000001">
    <property type="protein sequence ID" value="SEM56546.1"/>
    <property type="molecule type" value="Genomic_DNA"/>
</dbReference>
<sequence length="41" mass="4776">MEFEFFIGIDVSKSELDIAVQQGRRLLFHKEICNDPHDINA</sequence>
<gene>
    <name evidence="1" type="ORF">SAMN05192574_1011</name>
</gene>
<evidence type="ECO:0000313" key="2">
    <source>
        <dbReference type="Proteomes" id="UP000198942"/>
    </source>
</evidence>
<dbReference type="AlphaFoldDB" id="A0A1H7ZDY2"/>
<organism evidence="1 2">
    <name type="scientific">Mucilaginibacter gossypiicola</name>
    <dbReference type="NCBI Taxonomy" id="551995"/>
    <lineage>
        <taxon>Bacteria</taxon>
        <taxon>Pseudomonadati</taxon>
        <taxon>Bacteroidota</taxon>
        <taxon>Sphingobacteriia</taxon>
        <taxon>Sphingobacteriales</taxon>
        <taxon>Sphingobacteriaceae</taxon>
        <taxon>Mucilaginibacter</taxon>
    </lineage>
</organism>
<accession>A0A1H7ZDY2</accession>
<evidence type="ECO:0008006" key="3">
    <source>
        <dbReference type="Google" id="ProtNLM"/>
    </source>
</evidence>
<dbReference type="STRING" id="551995.SAMN05192574_1011"/>